<dbReference type="Gene3D" id="3.10.350.10">
    <property type="entry name" value="LysM domain"/>
    <property type="match status" value="1"/>
</dbReference>
<dbReference type="CDD" id="cd00118">
    <property type="entry name" value="LysM"/>
    <property type="match status" value="1"/>
</dbReference>
<evidence type="ECO:0000313" key="4">
    <source>
        <dbReference type="Proteomes" id="UP000234206"/>
    </source>
</evidence>
<protein>
    <recommendedName>
        <fullName evidence="5">LysM domain-containing protein</fullName>
    </recommendedName>
</protein>
<feature type="transmembrane region" description="Helical" evidence="2">
    <location>
        <begin position="100"/>
        <end position="120"/>
    </location>
</feature>
<dbReference type="Proteomes" id="UP000234206">
    <property type="component" value="Unassembled WGS sequence"/>
</dbReference>
<dbReference type="AlphaFoldDB" id="A0A2I1P8P0"/>
<feature type="compositionally biased region" description="Low complexity" evidence="1">
    <location>
        <begin position="151"/>
        <end position="176"/>
    </location>
</feature>
<evidence type="ECO:0000313" key="3">
    <source>
        <dbReference type="EMBL" id="PKZ40997.1"/>
    </source>
</evidence>
<evidence type="ECO:0000256" key="2">
    <source>
        <dbReference type="SAM" id="Phobius"/>
    </source>
</evidence>
<evidence type="ECO:0000256" key="1">
    <source>
        <dbReference type="SAM" id="MobiDB-lite"/>
    </source>
</evidence>
<gene>
    <name evidence="3" type="ORF">CYJ76_10015</name>
</gene>
<proteinExistence type="predicted"/>
<dbReference type="PROSITE" id="PS51257">
    <property type="entry name" value="PROKAR_LIPOPROTEIN"/>
    <property type="match status" value="1"/>
</dbReference>
<feature type="region of interest" description="Disordered" evidence="1">
    <location>
        <begin position="140"/>
        <end position="176"/>
    </location>
</feature>
<keyword evidence="4" id="KW-1185">Reference proteome</keyword>
<feature type="transmembrane region" description="Helical" evidence="2">
    <location>
        <begin position="58"/>
        <end position="79"/>
    </location>
</feature>
<keyword evidence="2" id="KW-0812">Transmembrane</keyword>
<comment type="caution">
    <text evidence="3">The sequence shown here is derived from an EMBL/GenBank/DDBJ whole genome shotgun (WGS) entry which is preliminary data.</text>
</comment>
<keyword evidence="2" id="KW-1133">Transmembrane helix</keyword>
<dbReference type="InterPro" id="IPR018392">
    <property type="entry name" value="LysM"/>
</dbReference>
<sequence>MEWTDRTAGGPGALRRDAANAVAAGVALGCSAAAWTVGHRALAQASSVWNAPDPAEPLAWVLRTALAVVVAWLAAVFALEALAGLPGGPGAAVRRLRDRLGPWGGGALVAMTLGVVTTPAHAHAGDAPDPLDLSLLAPVSAPAEPAPPATPGALPSPEEPATPTTPGTEAPTDPARARPAVTVAAGDTLWEIAARHLGPRASARAVADEWPRWYEANREVIGDDPNLLLAGTRLVAPAPRTGGAR</sequence>
<dbReference type="EMBL" id="PKIZ01000021">
    <property type="protein sequence ID" value="PKZ40997.1"/>
    <property type="molecule type" value="Genomic_DNA"/>
</dbReference>
<feature type="transmembrane region" description="Helical" evidence="2">
    <location>
        <begin position="21"/>
        <end position="38"/>
    </location>
</feature>
<keyword evidence="2" id="KW-0472">Membrane</keyword>
<reference evidence="3 4" key="1">
    <citation type="submission" date="2017-12" db="EMBL/GenBank/DDBJ databases">
        <title>Phylogenetic diversity of female urinary microbiome.</title>
        <authorList>
            <person name="Thomas-White K."/>
            <person name="Wolfe A.J."/>
        </authorList>
    </citation>
    <scope>NUCLEOTIDE SEQUENCE [LARGE SCALE GENOMIC DNA]</scope>
    <source>
        <strain evidence="3 4">UMB1298</strain>
    </source>
</reference>
<evidence type="ECO:0008006" key="5">
    <source>
        <dbReference type="Google" id="ProtNLM"/>
    </source>
</evidence>
<organism evidence="3 4">
    <name type="scientific">Kytococcus schroeteri</name>
    <dbReference type="NCBI Taxonomy" id="138300"/>
    <lineage>
        <taxon>Bacteria</taxon>
        <taxon>Bacillati</taxon>
        <taxon>Actinomycetota</taxon>
        <taxon>Actinomycetes</taxon>
        <taxon>Micrococcales</taxon>
        <taxon>Kytococcaceae</taxon>
        <taxon>Kytococcus</taxon>
    </lineage>
</organism>
<name>A0A2I1P8P0_9MICO</name>
<accession>A0A2I1P8P0</accession>
<dbReference type="InterPro" id="IPR036779">
    <property type="entry name" value="LysM_dom_sf"/>
</dbReference>